<feature type="compositionally biased region" description="Basic and acidic residues" evidence="1">
    <location>
        <begin position="1"/>
        <end position="13"/>
    </location>
</feature>
<dbReference type="EMBL" id="JAUSWV010000002">
    <property type="protein sequence ID" value="MDQ0582949.1"/>
    <property type="molecule type" value="Genomic_DNA"/>
</dbReference>
<gene>
    <name evidence="3" type="ORF">QF030_005127</name>
</gene>
<dbReference type="RefSeq" id="WP_307164966.1">
    <property type="nucleotide sequence ID" value="NZ_JAUSWV010000002.1"/>
</dbReference>
<organism evidence="3 4">
    <name type="scientific">Streptomyces rishiriensis</name>
    <dbReference type="NCBI Taxonomy" id="68264"/>
    <lineage>
        <taxon>Bacteria</taxon>
        <taxon>Bacillati</taxon>
        <taxon>Actinomycetota</taxon>
        <taxon>Actinomycetes</taxon>
        <taxon>Kitasatosporales</taxon>
        <taxon>Streptomycetaceae</taxon>
        <taxon>Streptomyces</taxon>
    </lineage>
</organism>
<feature type="transmembrane region" description="Helical" evidence="2">
    <location>
        <begin position="102"/>
        <end position="119"/>
    </location>
</feature>
<proteinExistence type="predicted"/>
<accession>A0ABU0NV08</accession>
<feature type="region of interest" description="Disordered" evidence="1">
    <location>
        <begin position="39"/>
        <end position="96"/>
    </location>
</feature>
<keyword evidence="2" id="KW-0812">Transmembrane</keyword>
<evidence type="ECO:0000256" key="1">
    <source>
        <dbReference type="SAM" id="MobiDB-lite"/>
    </source>
</evidence>
<keyword evidence="4" id="KW-1185">Reference proteome</keyword>
<sequence>MTKAEQGEERAGEEVEAGEVEPQDALVLREFGEDAGTVRVRTARPDAGRVRVGVAPPEAAQSSVPLPVNDAPGPRLPHPASATGPGPARAGRLRRSSTRRSLTLAVLAGLLCGGAWWGSDRLGGTDSGAAERPVTYSGSASTTPSASAVAGTRWVAHREAGLDAVLSLPSGYRQSARQDGADQEPRLVVYSAGPVDVRLTLWDKAPAAPMARAAQTHDTWNGYAPDARTQTTRTTFHGAEAALADTTYALDDAPTRVMELFVLTADARMYELRVVMPKGTPEEKQGTAVFKAARDRLEIGK</sequence>
<feature type="compositionally biased region" description="Low complexity" evidence="1">
    <location>
        <begin position="135"/>
        <end position="145"/>
    </location>
</feature>
<evidence type="ECO:0000313" key="4">
    <source>
        <dbReference type="Proteomes" id="UP001230654"/>
    </source>
</evidence>
<evidence type="ECO:0008006" key="5">
    <source>
        <dbReference type="Google" id="ProtNLM"/>
    </source>
</evidence>
<comment type="caution">
    <text evidence="3">The sequence shown here is derived from an EMBL/GenBank/DDBJ whole genome shotgun (WGS) entry which is preliminary data.</text>
</comment>
<protein>
    <recommendedName>
        <fullName evidence="5">Serine/threonine protein kinase</fullName>
    </recommendedName>
</protein>
<reference evidence="3 4" key="1">
    <citation type="submission" date="2023-07" db="EMBL/GenBank/DDBJ databases">
        <title>Comparative genomics of wheat-associated soil bacteria to identify genetic determinants of phenazine resistance.</title>
        <authorList>
            <person name="Mouncey N."/>
        </authorList>
    </citation>
    <scope>NUCLEOTIDE SEQUENCE [LARGE SCALE GENOMIC DNA]</scope>
    <source>
        <strain evidence="3 4">B2I6</strain>
    </source>
</reference>
<feature type="compositionally biased region" description="Low complexity" evidence="1">
    <location>
        <begin position="79"/>
        <end position="90"/>
    </location>
</feature>
<keyword evidence="2" id="KW-1133">Transmembrane helix</keyword>
<keyword evidence="2" id="KW-0472">Membrane</keyword>
<evidence type="ECO:0000313" key="3">
    <source>
        <dbReference type="EMBL" id="MDQ0582949.1"/>
    </source>
</evidence>
<evidence type="ECO:0000256" key="2">
    <source>
        <dbReference type="SAM" id="Phobius"/>
    </source>
</evidence>
<feature type="region of interest" description="Disordered" evidence="1">
    <location>
        <begin position="1"/>
        <end position="24"/>
    </location>
</feature>
<dbReference type="Proteomes" id="UP001230654">
    <property type="component" value="Unassembled WGS sequence"/>
</dbReference>
<feature type="region of interest" description="Disordered" evidence="1">
    <location>
        <begin position="126"/>
        <end position="145"/>
    </location>
</feature>
<name>A0ABU0NV08_STRRH</name>